<keyword evidence="5" id="KW-0677">Repeat</keyword>
<feature type="region of interest" description="Disordered" evidence="8">
    <location>
        <begin position="890"/>
        <end position="937"/>
    </location>
</feature>
<dbReference type="Pfam" id="PF13403">
    <property type="entry name" value="Hint_2"/>
    <property type="match status" value="1"/>
</dbReference>
<dbReference type="Proteomes" id="UP000233742">
    <property type="component" value="Chromosome"/>
</dbReference>
<evidence type="ECO:0000256" key="4">
    <source>
        <dbReference type="ARBA" id="ARBA00022656"/>
    </source>
</evidence>
<keyword evidence="7" id="KW-0472">Membrane</keyword>
<dbReference type="GO" id="GO:0005509">
    <property type="term" value="F:calcium ion binding"/>
    <property type="evidence" value="ECO:0007669"/>
    <property type="project" value="InterPro"/>
</dbReference>
<feature type="compositionally biased region" description="Acidic residues" evidence="8">
    <location>
        <begin position="500"/>
        <end position="509"/>
    </location>
</feature>
<keyword evidence="6" id="KW-0843">Virulence</keyword>
<evidence type="ECO:0000256" key="5">
    <source>
        <dbReference type="ARBA" id="ARBA00022737"/>
    </source>
</evidence>
<evidence type="ECO:0000313" key="11">
    <source>
        <dbReference type="Proteomes" id="UP000233742"/>
    </source>
</evidence>
<accession>A0A2K9EH95</accession>
<dbReference type="SUPFAM" id="SSF51294">
    <property type="entry name" value="Hedgehog/intein (Hint) domain"/>
    <property type="match status" value="1"/>
</dbReference>
<dbReference type="SUPFAM" id="SSF51120">
    <property type="entry name" value="beta-Roll"/>
    <property type="match status" value="4"/>
</dbReference>
<dbReference type="InterPro" id="IPR011049">
    <property type="entry name" value="Serralysin-like_metalloprot_C"/>
</dbReference>
<dbReference type="InterPro" id="IPR006141">
    <property type="entry name" value="Intein_N"/>
</dbReference>
<dbReference type="GO" id="GO:0005576">
    <property type="term" value="C:extracellular region"/>
    <property type="evidence" value="ECO:0007669"/>
    <property type="project" value="UniProtKB-SubCell"/>
</dbReference>
<dbReference type="KEGG" id="paro:CUV01_13890"/>
<organism evidence="10 11">
    <name type="scientific">Paracoccus tegillarcae</name>
    <dbReference type="NCBI Taxonomy" id="1529068"/>
    <lineage>
        <taxon>Bacteria</taxon>
        <taxon>Pseudomonadati</taxon>
        <taxon>Pseudomonadota</taxon>
        <taxon>Alphaproteobacteria</taxon>
        <taxon>Rhodobacterales</taxon>
        <taxon>Paracoccaceae</taxon>
        <taxon>Paracoccus</taxon>
    </lineage>
</organism>
<dbReference type="Gene3D" id="2.150.10.10">
    <property type="entry name" value="Serralysin-like metalloprotease, C-terminal"/>
    <property type="match status" value="5"/>
</dbReference>
<dbReference type="AlphaFoldDB" id="A0A2K9EH95"/>
<evidence type="ECO:0000256" key="1">
    <source>
        <dbReference type="ARBA" id="ARBA00004370"/>
    </source>
</evidence>
<dbReference type="PRINTS" id="PR01488">
    <property type="entry name" value="RTXTOXINA"/>
</dbReference>
<dbReference type="InterPro" id="IPR001343">
    <property type="entry name" value="Hemolysn_Ca-bd"/>
</dbReference>
<dbReference type="InterPro" id="IPR003995">
    <property type="entry name" value="RTX_toxin_determinant-A"/>
</dbReference>
<evidence type="ECO:0000313" key="10">
    <source>
        <dbReference type="EMBL" id="AUH34330.1"/>
    </source>
</evidence>
<evidence type="ECO:0000256" key="6">
    <source>
        <dbReference type="ARBA" id="ARBA00023026"/>
    </source>
</evidence>
<feature type="region of interest" description="Disordered" evidence="8">
    <location>
        <begin position="467"/>
        <end position="518"/>
    </location>
</feature>
<dbReference type="PROSITE" id="PS50817">
    <property type="entry name" value="INTEIN_N_TER"/>
    <property type="match status" value="1"/>
</dbReference>
<dbReference type="RefSeq" id="WP_101460992.1">
    <property type="nucleotide sequence ID" value="NZ_CP025408.1"/>
</dbReference>
<sequence>MPTFTGLYLGTLYASGPFDPTEGNTTVENPDRFEDRTFGSSSNPLYEMSTGVADAGAVNITLGSADPGGDGLLTQNNAGSVYDEFQVNGASGGYRAAFDMGIRYDATITYADGSTATVQVWLVQAETTAVNSAAGSAGQVYVFPDTSAGANADALSAKPIASIALGSHIPGSEVSAGLAKSSILATDFSYDGVVNGTSGSDLIDGNYHEALGSGGADQVDGGDAVVGQFGNNDSIRGLGGNDTIFAGEGRDTVSGGTGADQIHGGAENDVITGDAGTDTIYGDGGDDTINAGSENDVVFGNEGNDSILGGAGNDNLSGDGVSDPNYHTYTGYVFGNNFQDSGSVAATNYDGMQITGAATTITIRDDDNTLLSDYLNEEQFVDANQVVLINGVEHKAFLEQIVTMEDPATGEQYVFAQLDVDINNNDAAGAGEQGNVNILLSDNAPPPGATLVSVSGTAVNDQNLVYPPSSSDDTILGEAGNDTIHGQAGDDSLDGGADSDSIEGNDGDDTLLGGITGDDTLLGGSGEDSIIGGVGSDSIDGGANNDIIDAGTGADQVFGGSGDDTITAGDGNDLVYGDSNIPGSPQGYEYKAYYLGQNFADLLPGQVAHYLNGINITGTPITVTINDNDLELLTDDNSANGGVNDSFSDLDQTVTINGITYNVLLEQLVTYQDQFGNTYRFAQLDIDYNNDGIANNSLSPEQGSLQLLLSDTPPPIGADLTLVPGSIDGSNDLLYDDNWDDSILGGAGEDTIYGEKGNDTIDGGADNDTISGGDGNDLIFGGAGNDSLMGDLGNDTINAQDGNDTVLGGAGDDSIQAGSGDDSLMGEAGNDTIDGDVGMDTIEGGAGSDTLLGGADADYIDGGADADDIAGGTGNDTILGGTGADIIDGGADNDSIDGGAGDDSLDGGDGVDNISGGTGSDAITAGRGDTATGGDDRDTFTLDVNQVGSGSVFTVDGGAGVGTTADYDSIVLGPGLTYAGNWSGVRDADDNSWSGSFDVVDDASNTYTVNFTEIEGPICFARGTEIQTETGVRKVEHLREGDMLMTRDNGPKPISWIGSRGFVNDQSENARKFSPILIRKGALGSDRPNRDLFVSPQHRILVRSKIAQRMFGEDEVLIAAILLLQIDGIEQVSDFDEVEYFHILFDQHEIVYANGVEAESLHTGPEALKSLPLEARQEIFAIFPQLAEMTGGSSRSLARFSPKGKKARKLAERQQMKRMPLQ</sequence>
<dbReference type="Pfam" id="PF00353">
    <property type="entry name" value="HemolysinCabind"/>
    <property type="match status" value="10"/>
</dbReference>
<evidence type="ECO:0000256" key="2">
    <source>
        <dbReference type="ARBA" id="ARBA00004613"/>
    </source>
</evidence>
<keyword evidence="4" id="KW-0800">Toxin</keyword>
<proteinExistence type="predicted"/>
<dbReference type="PROSITE" id="PS00330">
    <property type="entry name" value="HEMOLYSIN_CALCIUM"/>
    <property type="match status" value="7"/>
</dbReference>
<reference evidence="10 11" key="1">
    <citation type="submission" date="2017-12" db="EMBL/GenBank/DDBJ databases">
        <authorList>
            <person name="Hurst M.R.H."/>
        </authorList>
    </citation>
    <scope>NUCLEOTIDE SEQUENCE [LARGE SCALE GENOMIC DNA]</scope>
    <source>
        <strain evidence="10 11">BM15</strain>
    </source>
</reference>
<feature type="compositionally biased region" description="Low complexity" evidence="8">
    <location>
        <begin position="924"/>
        <end position="933"/>
    </location>
</feature>
<dbReference type="InterPro" id="IPR036844">
    <property type="entry name" value="Hint_dom_sf"/>
</dbReference>
<feature type="region of interest" description="Disordered" evidence="8">
    <location>
        <begin position="803"/>
        <end position="832"/>
    </location>
</feature>
<comment type="subcellular location">
    <subcellularLocation>
        <location evidence="1">Membrane</location>
    </subcellularLocation>
    <subcellularLocation>
        <location evidence="2">Secreted</location>
    </subcellularLocation>
</comment>
<dbReference type="PRINTS" id="PR00313">
    <property type="entry name" value="CABNDNGRPT"/>
</dbReference>
<evidence type="ECO:0000256" key="7">
    <source>
        <dbReference type="ARBA" id="ARBA00023136"/>
    </source>
</evidence>
<dbReference type="GO" id="GO:0016020">
    <property type="term" value="C:membrane"/>
    <property type="evidence" value="ECO:0007669"/>
    <property type="project" value="UniProtKB-SubCell"/>
</dbReference>
<evidence type="ECO:0000256" key="8">
    <source>
        <dbReference type="SAM" id="MobiDB-lite"/>
    </source>
</evidence>
<keyword evidence="3" id="KW-0964">Secreted</keyword>
<keyword evidence="11" id="KW-1185">Reference proteome</keyword>
<dbReference type="GO" id="GO:0090729">
    <property type="term" value="F:toxin activity"/>
    <property type="evidence" value="ECO:0007669"/>
    <property type="project" value="UniProtKB-KW"/>
</dbReference>
<feature type="domain" description="Hedgehog/Intein (Hint)" evidence="9">
    <location>
        <begin position="1018"/>
        <end position="1164"/>
    </location>
</feature>
<dbReference type="InterPro" id="IPR050557">
    <property type="entry name" value="RTX_toxin/Mannuronan_C5-epim"/>
</dbReference>
<feature type="region of interest" description="Disordered" evidence="8">
    <location>
        <begin position="1194"/>
        <end position="1222"/>
    </location>
</feature>
<dbReference type="InterPro" id="IPR028992">
    <property type="entry name" value="Hedgehog/Intein_dom"/>
</dbReference>
<protein>
    <recommendedName>
        <fullName evidence="9">Hedgehog/Intein (Hint) domain-containing protein</fullName>
    </recommendedName>
</protein>
<dbReference type="PANTHER" id="PTHR38340:SF1">
    <property type="entry name" value="S-LAYER PROTEIN"/>
    <property type="match status" value="1"/>
</dbReference>
<dbReference type="EMBL" id="CP025408">
    <property type="protein sequence ID" value="AUH34330.1"/>
    <property type="molecule type" value="Genomic_DNA"/>
</dbReference>
<dbReference type="InterPro" id="IPR018511">
    <property type="entry name" value="Hemolysin-typ_Ca-bd_CS"/>
</dbReference>
<evidence type="ECO:0000256" key="3">
    <source>
        <dbReference type="ARBA" id="ARBA00022525"/>
    </source>
</evidence>
<dbReference type="PANTHER" id="PTHR38340">
    <property type="entry name" value="S-LAYER PROTEIN"/>
    <property type="match status" value="1"/>
</dbReference>
<gene>
    <name evidence="10" type="ORF">CUV01_13890</name>
</gene>
<name>A0A2K9EH95_9RHOB</name>
<dbReference type="OrthoDB" id="6305173at2"/>
<dbReference type="GO" id="GO:0016539">
    <property type="term" value="P:intein-mediated protein splicing"/>
    <property type="evidence" value="ECO:0007669"/>
    <property type="project" value="InterPro"/>
</dbReference>
<evidence type="ECO:0000259" key="9">
    <source>
        <dbReference type="Pfam" id="PF13403"/>
    </source>
</evidence>